<evidence type="ECO:0000313" key="1">
    <source>
        <dbReference type="EMBL" id="KAJ8962448.1"/>
    </source>
</evidence>
<dbReference type="Proteomes" id="UP001162156">
    <property type="component" value="Unassembled WGS sequence"/>
</dbReference>
<name>A0AAV8ZDD6_9CUCU</name>
<protein>
    <submittedName>
        <fullName evidence="1">Uncharacterized protein</fullName>
    </submittedName>
</protein>
<reference evidence="1" key="1">
    <citation type="journal article" date="2023" name="Insect Mol. Biol.">
        <title>Genome sequencing provides insights into the evolution of gene families encoding plant cell wall-degrading enzymes in longhorned beetles.</title>
        <authorList>
            <person name="Shin N.R."/>
            <person name="Okamura Y."/>
            <person name="Kirsch R."/>
            <person name="Pauchet Y."/>
        </authorList>
    </citation>
    <scope>NUCLEOTIDE SEQUENCE</scope>
    <source>
        <strain evidence="1">RBIC_L_NR</strain>
    </source>
</reference>
<sequence>MLKVLATKYRRVLNSGKGSRAVVIHFPEVIEIYTKLLLEHRNKFIEENNDYLFAIPGSKVKWERDGIAIRNLTKKMTLKKSLCYH</sequence>
<gene>
    <name evidence="1" type="ORF">NQ314_005744</name>
</gene>
<proteinExistence type="predicted"/>
<comment type="caution">
    <text evidence="1">The sequence shown here is derived from an EMBL/GenBank/DDBJ whole genome shotgun (WGS) entry which is preliminary data.</text>
</comment>
<accession>A0AAV8ZDD6</accession>
<dbReference type="EMBL" id="JANEYF010001590">
    <property type="protein sequence ID" value="KAJ8962448.1"/>
    <property type="molecule type" value="Genomic_DNA"/>
</dbReference>
<keyword evidence="2" id="KW-1185">Reference proteome</keyword>
<dbReference type="AlphaFoldDB" id="A0AAV8ZDD6"/>
<organism evidence="1 2">
    <name type="scientific">Rhamnusium bicolor</name>
    <dbReference type="NCBI Taxonomy" id="1586634"/>
    <lineage>
        <taxon>Eukaryota</taxon>
        <taxon>Metazoa</taxon>
        <taxon>Ecdysozoa</taxon>
        <taxon>Arthropoda</taxon>
        <taxon>Hexapoda</taxon>
        <taxon>Insecta</taxon>
        <taxon>Pterygota</taxon>
        <taxon>Neoptera</taxon>
        <taxon>Endopterygota</taxon>
        <taxon>Coleoptera</taxon>
        <taxon>Polyphaga</taxon>
        <taxon>Cucujiformia</taxon>
        <taxon>Chrysomeloidea</taxon>
        <taxon>Cerambycidae</taxon>
        <taxon>Lepturinae</taxon>
        <taxon>Rhagiini</taxon>
        <taxon>Rhamnusium</taxon>
    </lineage>
</organism>
<evidence type="ECO:0000313" key="2">
    <source>
        <dbReference type="Proteomes" id="UP001162156"/>
    </source>
</evidence>